<dbReference type="InterPro" id="IPR021144">
    <property type="entry name" value="UPF0597"/>
</dbReference>
<dbReference type="KEGG" id="tae:TepiRe1_2746"/>
<dbReference type="PIRSF" id="PIRSF006054">
    <property type="entry name" value="UCP006054"/>
    <property type="match status" value="1"/>
</dbReference>
<feature type="domain" description="Serine dehydratase-like alpha subunit" evidence="2">
    <location>
        <begin position="87"/>
        <end position="417"/>
    </location>
</feature>
<dbReference type="RefSeq" id="WP_013779566.1">
    <property type="nucleotide sequence ID" value="NC_015519.1"/>
</dbReference>
<evidence type="ECO:0000313" key="3">
    <source>
        <dbReference type="EMBL" id="CDI41065.1"/>
    </source>
</evidence>
<dbReference type="HAMAP" id="MF_01845">
    <property type="entry name" value="UPF0597"/>
    <property type="match status" value="1"/>
</dbReference>
<reference evidence="4" key="1">
    <citation type="journal article" date="2013" name="Genome Announc.">
        <title>First genome sequence of a syntrophic acetate-oxidizing bacterium, Tepidanaerobacter acetatoxydans strain Re1.</title>
        <authorList>
            <person name="Manzoor S."/>
            <person name="Bongcam-Rudloff E."/>
            <person name="Schnurer A."/>
            <person name="Muller B."/>
        </authorList>
    </citation>
    <scope>NUCLEOTIDE SEQUENCE [LARGE SCALE GENOMIC DNA]</scope>
    <source>
        <strain evidence="4">Re1</strain>
    </source>
</reference>
<gene>
    <name evidence="3" type="ordered locus">TEPIRE1_2746</name>
</gene>
<dbReference type="Proteomes" id="UP000010802">
    <property type="component" value="Chromosome"/>
</dbReference>
<evidence type="ECO:0000256" key="1">
    <source>
        <dbReference type="HAMAP-Rule" id="MF_01845"/>
    </source>
</evidence>
<dbReference type="InterPro" id="IPR005130">
    <property type="entry name" value="Ser_deHydtase-like_asu"/>
</dbReference>
<dbReference type="PANTHER" id="PTHR30501:SF2">
    <property type="entry name" value="UPF0597 PROTEIN YHAM"/>
    <property type="match status" value="1"/>
</dbReference>
<organism evidence="3 4">
    <name type="scientific">Tepidanaerobacter acetatoxydans (strain DSM 21804 / JCM 16047 / Re1)</name>
    <dbReference type="NCBI Taxonomy" id="1209989"/>
    <lineage>
        <taxon>Bacteria</taxon>
        <taxon>Bacillati</taxon>
        <taxon>Bacillota</taxon>
        <taxon>Clostridia</taxon>
        <taxon>Thermosediminibacterales</taxon>
        <taxon>Tepidanaerobacteraceae</taxon>
        <taxon>Tepidanaerobacter</taxon>
    </lineage>
</organism>
<dbReference type="GO" id="GO:0080146">
    <property type="term" value="F:L-cysteine desulfhydrase activity"/>
    <property type="evidence" value="ECO:0007669"/>
    <property type="project" value="TreeGrafter"/>
</dbReference>
<sequence>MAIVINALLLDILKDQVTPALGCTEPIAVALAVAKAKETLGSLPEKVEIKVDRNIFKNALAVGIPGTKEKGLYMASALALVAGKSEYSLEVLKDITEEDILKAHEIIDSNIIHVAIAEKIVGLYVEVSAFCNQEKSKVVIKDKHDNIVLVEKNGKIIFKQESVGTDKVSLKENIKKMSIRDFKEFVEQIDTNDLGLVAKGIKMNKKMAEAGISSKYGRALSGGVCIEDMNYKEYAKFLTSTASYARMSGYPLPVMSCAGSGNHGLTAILPVVAVGEKKQMDDENIIRAVTLSLLVTIYVKSYTGTLSPVCGCGVAAGVGASAGIAYILGGSLEQVEGAIKNMIGTMAGIICDGGKPGCAFKLSISVDAALESALMALNDIVISSADGIVDETAEKTIYNLGKVSTDGMINTDKTILEVMLGKCQ</sequence>
<dbReference type="KEGG" id="tep:TepRe1_2548"/>
<evidence type="ECO:0000259" key="2">
    <source>
        <dbReference type="Pfam" id="PF03313"/>
    </source>
</evidence>
<dbReference type="GO" id="GO:0019450">
    <property type="term" value="P:L-cysteine catabolic process to pyruvate"/>
    <property type="evidence" value="ECO:0007669"/>
    <property type="project" value="TreeGrafter"/>
</dbReference>
<dbReference type="Pfam" id="PF03313">
    <property type="entry name" value="SDH_alpha"/>
    <property type="match status" value="1"/>
</dbReference>
<dbReference type="AlphaFoldDB" id="F4LUK2"/>
<dbReference type="HOGENOM" id="CLU_051840_0_0_9"/>
<evidence type="ECO:0000313" key="4">
    <source>
        <dbReference type="Proteomes" id="UP000010802"/>
    </source>
</evidence>
<dbReference type="eggNOG" id="COG3681">
    <property type="taxonomic scope" value="Bacteria"/>
</dbReference>
<proteinExistence type="inferred from homology"/>
<dbReference type="PANTHER" id="PTHR30501">
    <property type="entry name" value="UPF0597 PROTEIN YHAM"/>
    <property type="match status" value="1"/>
</dbReference>
<accession>F4LUK2</accession>
<protein>
    <recommendedName>
        <fullName evidence="1">UPF0597 protein TEPIRE1_2746</fullName>
    </recommendedName>
</protein>
<name>F4LUK2_TEPAE</name>
<keyword evidence="4" id="KW-1185">Reference proteome</keyword>
<dbReference type="EMBL" id="HF563609">
    <property type="protein sequence ID" value="CDI41065.1"/>
    <property type="molecule type" value="Genomic_DNA"/>
</dbReference>
<comment type="similarity">
    <text evidence="1">Belongs to the UPF0597 family.</text>
</comment>